<proteinExistence type="predicted"/>
<dbReference type="RefSeq" id="WP_115809766.1">
    <property type="nucleotide sequence ID" value="NZ_QUNI01000001.1"/>
</dbReference>
<sequence>MKILFLCGSLEPGFDGVGDYTRRLAGELIRKGHQAAIIALNDNSKIVISEESQKCEGTAIPVLRIPASTSSQLRLTKVTQYIAAFNPEWISLQFVPYSFNPKGLPFWLPAFLEKLKGKHKWHIMFHELWLGIDKESSFKHKCIGQLQQFIIKQIIQNTKTRSVNTQNKLYQFFLQSHNITTEVLPICGNIPLTAVKKEVTDFTQFVLFGSIHAGAPFENFIADLMSSSNKFIKPIKFIFIGKNGSELSHYTSILENYNIGYEVLGIQSENAISQVLINSDFGISTTPYFQTEKSGVYAAYREHQVNTISVSRKWTPTKGQYEIPQIIKYEKNHLNIIAANVEVFDLHRMALQFINSISKS</sequence>
<keyword evidence="2" id="KW-1185">Reference proteome</keyword>
<dbReference type="Proteomes" id="UP000257136">
    <property type="component" value="Unassembled WGS sequence"/>
</dbReference>
<evidence type="ECO:0000313" key="2">
    <source>
        <dbReference type="Proteomes" id="UP000257136"/>
    </source>
</evidence>
<protein>
    <submittedName>
        <fullName evidence="1">Glycosyltransferase involved in cell wall biosynthesis</fullName>
    </submittedName>
</protein>
<name>A0A3E0EVM8_9FLAO</name>
<dbReference type="GO" id="GO:0016740">
    <property type="term" value="F:transferase activity"/>
    <property type="evidence" value="ECO:0007669"/>
    <property type="project" value="UniProtKB-KW"/>
</dbReference>
<accession>A0A3E0EVM8</accession>
<dbReference type="OrthoDB" id="1100436at2"/>
<dbReference type="EMBL" id="QUNI01000001">
    <property type="protein sequence ID" value="REH01894.1"/>
    <property type="molecule type" value="Genomic_DNA"/>
</dbReference>
<keyword evidence="1" id="KW-0808">Transferase</keyword>
<reference evidence="1 2" key="1">
    <citation type="submission" date="2018-08" db="EMBL/GenBank/DDBJ databases">
        <title>Genomic Encyclopedia of Archaeal and Bacterial Type Strains, Phase II (KMG-II): from individual species to whole genera.</title>
        <authorList>
            <person name="Goeker M."/>
        </authorList>
    </citation>
    <scope>NUCLEOTIDE SEQUENCE [LARGE SCALE GENOMIC DNA]</scope>
    <source>
        <strain evidence="1 2">DSM 100880</strain>
    </source>
</reference>
<dbReference type="Gene3D" id="3.40.50.2000">
    <property type="entry name" value="Glycogen Phosphorylase B"/>
    <property type="match status" value="1"/>
</dbReference>
<organism evidence="1 2">
    <name type="scientific">Flavobacterium aquicola</name>
    <dbReference type="NCBI Taxonomy" id="1682742"/>
    <lineage>
        <taxon>Bacteria</taxon>
        <taxon>Pseudomonadati</taxon>
        <taxon>Bacteroidota</taxon>
        <taxon>Flavobacteriia</taxon>
        <taxon>Flavobacteriales</taxon>
        <taxon>Flavobacteriaceae</taxon>
        <taxon>Flavobacterium</taxon>
    </lineage>
</organism>
<comment type="caution">
    <text evidence="1">The sequence shown here is derived from an EMBL/GenBank/DDBJ whole genome shotgun (WGS) entry which is preliminary data.</text>
</comment>
<gene>
    <name evidence="1" type="ORF">C8P67_101378</name>
</gene>
<dbReference type="AlphaFoldDB" id="A0A3E0EVM8"/>
<dbReference type="SUPFAM" id="SSF53756">
    <property type="entry name" value="UDP-Glycosyltransferase/glycogen phosphorylase"/>
    <property type="match status" value="1"/>
</dbReference>
<evidence type="ECO:0000313" key="1">
    <source>
        <dbReference type="EMBL" id="REH01894.1"/>
    </source>
</evidence>